<evidence type="ECO:0000313" key="5">
    <source>
        <dbReference type="Proteomes" id="UP000619376"/>
    </source>
</evidence>
<dbReference type="Proteomes" id="UP000539473">
    <property type="component" value="Unassembled WGS sequence"/>
</dbReference>
<feature type="transmembrane region" description="Helical" evidence="1">
    <location>
        <begin position="232"/>
        <end position="255"/>
    </location>
</feature>
<accession>A0A7W8KEL7</accession>
<reference evidence="5" key="2">
    <citation type="journal article" date="2019" name="Int. J. Syst. Evol. Microbiol.">
        <title>The Global Catalogue of Microorganisms (GCM) 10K type strain sequencing project: providing services to taxonomists for standard genome sequencing and annotation.</title>
        <authorList>
            <consortium name="The Broad Institute Genomics Platform"/>
            <consortium name="The Broad Institute Genome Sequencing Center for Infectious Disease"/>
            <person name="Wu L."/>
            <person name="Ma J."/>
        </authorList>
    </citation>
    <scope>NUCLEOTIDE SEQUENCE [LARGE SCALE GENOMIC DNA]</scope>
    <source>
        <strain evidence="5">CGMCC 1.18437</strain>
    </source>
</reference>
<name>A0A7W8KEL7_9DEIO</name>
<reference evidence="2" key="1">
    <citation type="journal article" date="2014" name="Int. J. Syst. Evol. Microbiol.">
        <title>Complete genome of a new Firmicutes species belonging to the dominant human colonic microbiota ('Ruminococcus bicirculans') reveals two chromosomes and a selective capacity to utilize plant glucans.</title>
        <authorList>
            <consortium name="NISC Comparative Sequencing Program"/>
            <person name="Wegmann U."/>
            <person name="Louis P."/>
            <person name="Goesmann A."/>
            <person name="Henrissat B."/>
            <person name="Duncan S.H."/>
            <person name="Flint H.J."/>
        </authorList>
    </citation>
    <scope>NUCLEOTIDE SEQUENCE</scope>
    <source>
        <strain evidence="2">CGMCC 1.18437</strain>
    </source>
</reference>
<evidence type="ECO:0000256" key="1">
    <source>
        <dbReference type="SAM" id="Phobius"/>
    </source>
</evidence>
<gene>
    <name evidence="2" type="ORF">GCM10017781_04940</name>
    <name evidence="3" type="ORF">HNQ07_000548</name>
</gene>
<comment type="caution">
    <text evidence="3">The sequence shown here is derived from an EMBL/GenBank/DDBJ whole genome shotgun (WGS) entry which is preliminary data.</text>
</comment>
<reference evidence="3 4" key="3">
    <citation type="submission" date="2020-08" db="EMBL/GenBank/DDBJ databases">
        <title>Genomic Encyclopedia of Type Strains, Phase IV (KMG-IV): sequencing the most valuable type-strain genomes for metagenomic binning, comparative biology and taxonomic classification.</title>
        <authorList>
            <person name="Goeker M."/>
        </authorList>
    </citation>
    <scope>NUCLEOTIDE SEQUENCE [LARGE SCALE GENOMIC DNA]</scope>
    <source>
        <strain evidence="3 4">DSM 27521</strain>
    </source>
</reference>
<feature type="transmembrane region" description="Helical" evidence="1">
    <location>
        <begin position="190"/>
        <end position="212"/>
    </location>
</feature>
<organism evidence="3 4">
    <name type="scientific">Deinococcus metalli</name>
    <dbReference type="NCBI Taxonomy" id="1141878"/>
    <lineage>
        <taxon>Bacteria</taxon>
        <taxon>Thermotogati</taxon>
        <taxon>Deinococcota</taxon>
        <taxon>Deinococci</taxon>
        <taxon>Deinococcales</taxon>
        <taxon>Deinococcaceae</taxon>
        <taxon>Deinococcus</taxon>
    </lineage>
</organism>
<protein>
    <submittedName>
        <fullName evidence="3">ABC-2 type transport system permease protein</fullName>
    </submittedName>
</protein>
<dbReference type="GO" id="GO:0005886">
    <property type="term" value="C:plasma membrane"/>
    <property type="evidence" value="ECO:0007669"/>
    <property type="project" value="UniProtKB-SubCell"/>
</dbReference>
<sequence>MTADRAWLELWQHALADHRRAWLGWSAGLLAYTLLVLAFYPTVKNDPSVNEIVQNLPDALKALFGTDFTSPAGYMGGRLYSLMPALLSVYAGLTGAALIAGDEGRGWLEGPLAQPVSRGALLLGRTLALLTLLLALGGVLFVASWGLGQVFQAPLPASRVLETSALFTLGAWVFGALALAVGAATGRPGLAAGVGAGLGVGLMVLHTLSAQVPALRDAAWLNPWTVPLRDAPLTHAVSPAPLIACAVVGLVLVGLARPLFTRRDIGG</sequence>
<evidence type="ECO:0000313" key="2">
    <source>
        <dbReference type="EMBL" id="GHF31558.1"/>
    </source>
</evidence>
<dbReference type="AlphaFoldDB" id="A0A7W8KEL7"/>
<evidence type="ECO:0000313" key="3">
    <source>
        <dbReference type="EMBL" id="MBB5375104.1"/>
    </source>
</evidence>
<dbReference type="RefSeq" id="WP_184109346.1">
    <property type="nucleotide sequence ID" value="NZ_BNAJ01000001.1"/>
</dbReference>
<feature type="transmembrane region" description="Helical" evidence="1">
    <location>
        <begin position="79"/>
        <end position="101"/>
    </location>
</feature>
<dbReference type="EMBL" id="BNAJ01000001">
    <property type="protein sequence ID" value="GHF31558.1"/>
    <property type="molecule type" value="Genomic_DNA"/>
</dbReference>
<keyword evidence="1" id="KW-0472">Membrane</keyword>
<feature type="transmembrane region" description="Helical" evidence="1">
    <location>
        <begin position="21"/>
        <end position="40"/>
    </location>
</feature>
<feature type="transmembrane region" description="Helical" evidence="1">
    <location>
        <begin position="165"/>
        <end position="183"/>
    </location>
</feature>
<dbReference type="EMBL" id="JACHFK010000001">
    <property type="protein sequence ID" value="MBB5375104.1"/>
    <property type="molecule type" value="Genomic_DNA"/>
</dbReference>
<keyword evidence="5" id="KW-1185">Reference proteome</keyword>
<dbReference type="GO" id="GO:0140359">
    <property type="term" value="F:ABC-type transporter activity"/>
    <property type="evidence" value="ECO:0007669"/>
    <property type="project" value="InterPro"/>
</dbReference>
<feature type="transmembrane region" description="Helical" evidence="1">
    <location>
        <begin position="122"/>
        <end position="145"/>
    </location>
</feature>
<dbReference type="Proteomes" id="UP000619376">
    <property type="component" value="Unassembled WGS sequence"/>
</dbReference>
<keyword evidence="1" id="KW-0812">Transmembrane</keyword>
<keyword evidence="1" id="KW-1133">Transmembrane helix</keyword>
<reference evidence="2" key="4">
    <citation type="submission" date="2024-05" db="EMBL/GenBank/DDBJ databases">
        <authorList>
            <person name="Sun Q."/>
            <person name="Zhou Y."/>
        </authorList>
    </citation>
    <scope>NUCLEOTIDE SEQUENCE</scope>
    <source>
        <strain evidence="2">CGMCC 1.18437</strain>
    </source>
</reference>
<proteinExistence type="predicted"/>
<evidence type="ECO:0000313" key="4">
    <source>
        <dbReference type="Proteomes" id="UP000539473"/>
    </source>
</evidence>
<dbReference type="Pfam" id="PF12679">
    <property type="entry name" value="ABC2_membrane_2"/>
    <property type="match status" value="1"/>
</dbReference>